<organism evidence="2 3">
    <name type="scientific">Porites evermanni</name>
    <dbReference type="NCBI Taxonomy" id="104178"/>
    <lineage>
        <taxon>Eukaryota</taxon>
        <taxon>Metazoa</taxon>
        <taxon>Cnidaria</taxon>
        <taxon>Anthozoa</taxon>
        <taxon>Hexacorallia</taxon>
        <taxon>Scleractinia</taxon>
        <taxon>Fungiina</taxon>
        <taxon>Poritidae</taxon>
        <taxon>Porites</taxon>
    </lineage>
</organism>
<proteinExistence type="predicted"/>
<gene>
    <name evidence="2" type="ORF">PEVE_00017802</name>
</gene>
<dbReference type="InterPro" id="IPR008906">
    <property type="entry name" value="HATC_C_dom"/>
</dbReference>
<protein>
    <recommendedName>
        <fullName evidence="1">HAT C-terminal dimerisation domain-containing protein</fullName>
    </recommendedName>
</protein>
<dbReference type="PANTHER" id="PTHR46289">
    <property type="entry name" value="52 KDA REPRESSOR OF THE INHIBITOR OF THE PROTEIN KINASE-LIKE PROTEIN-RELATED"/>
    <property type="match status" value="1"/>
</dbReference>
<sequence>MRTSPVREKKKPETINRTEKPSILQEELAACNKGLYSKLHTILRLLMIGPVTSATVERSNSSLRFVKSCFRSTMREHRLNALSLLFIHKDVALDYDAIIDDYAKRNKRRMTFINPMQ</sequence>
<accession>A0ABN8S7A5</accession>
<dbReference type="InterPro" id="IPR052958">
    <property type="entry name" value="IFN-induced_PKR_regulator"/>
</dbReference>
<dbReference type="PANTHER" id="PTHR46289:SF14">
    <property type="entry name" value="DUF4371 DOMAIN-CONTAINING PROTEIN"/>
    <property type="match status" value="1"/>
</dbReference>
<evidence type="ECO:0000313" key="3">
    <source>
        <dbReference type="Proteomes" id="UP001159427"/>
    </source>
</evidence>
<dbReference type="Pfam" id="PF05699">
    <property type="entry name" value="Dimer_Tnp_hAT"/>
    <property type="match status" value="1"/>
</dbReference>
<keyword evidence="3" id="KW-1185">Reference proteome</keyword>
<feature type="domain" description="HAT C-terminal dimerisation" evidence="1">
    <location>
        <begin position="31"/>
        <end position="90"/>
    </location>
</feature>
<reference evidence="2 3" key="1">
    <citation type="submission" date="2022-05" db="EMBL/GenBank/DDBJ databases">
        <authorList>
            <consortium name="Genoscope - CEA"/>
            <person name="William W."/>
        </authorList>
    </citation>
    <scope>NUCLEOTIDE SEQUENCE [LARGE SCALE GENOMIC DNA]</scope>
</reference>
<evidence type="ECO:0000313" key="2">
    <source>
        <dbReference type="EMBL" id="CAH3187597.1"/>
    </source>
</evidence>
<dbReference type="Proteomes" id="UP001159427">
    <property type="component" value="Unassembled WGS sequence"/>
</dbReference>
<dbReference type="EMBL" id="CALNXI010002432">
    <property type="protein sequence ID" value="CAH3187597.1"/>
    <property type="molecule type" value="Genomic_DNA"/>
</dbReference>
<evidence type="ECO:0000259" key="1">
    <source>
        <dbReference type="Pfam" id="PF05699"/>
    </source>
</evidence>
<comment type="caution">
    <text evidence="2">The sequence shown here is derived from an EMBL/GenBank/DDBJ whole genome shotgun (WGS) entry which is preliminary data.</text>
</comment>
<name>A0ABN8S7A5_9CNID</name>